<reference evidence="1" key="1">
    <citation type="journal article" date="2014" name="Int. J. Syst. Evol. Microbiol.">
        <title>Complete genome sequence of Corynebacterium casei LMG S-19264T (=DSM 44701T), isolated from a smear-ripened cheese.</title>
        <authorList>
            <consortium name="US DOE Joint Genome Institute (JGI-PGF)"/>
            <person name="Walter F."/>
            <person name="Albersmeier A."/>
            <person name="Kalinowski J."/>
            <person name="Ruckert C."/>
        </authorList>
    </citation>
    <scope>NUCLEOTIDE SEQUENCE</scope>
    <source>
        <strain evidence="1">CGMCC 1.15763</strain>
    </source>
</reference>
<dbReference type="InterPro" id="IPR012545">
    <property type="entry name" value="DUF1697"/>
</dbReference>
<dbReference type="Gene3D" id="3.30.70.1280">
    <property type="entry name" value="SP0830-like domains"/>
    <property type="match status" value="1"/>
</dbReference>
<evidence type="ECO:0000313" key="2">
    <source>
        <dbReference type="Proteomes" id="UP000633278"/>
    </source>
</evidence>
<dbReference type="EMBL" id="BMJW01000001">
    <property type="protein sequence ID" value="GGG89415.1"/>
    <property type="molecule type" value="Genomic_DNA"/>
</dbReference>
<sequence>MKTYIVLLRGINVSGKNKLPMAALRELLNDLGFQKVQTYIQSGNIVLDTDITKAVLCSKIKEEILSRFGYEVPVMARTLDEWENAIANNPYPIANHKILAFAFLSELPKKQTIEVKGTKDDVYTIIEDVVYIYCPSGMGSTKLTNNLFEKQLEVHATSRNYRTSITLLEMAKNNKGS</sequence>
<evidence type="ECO:0008006" key="3">
    <source>
        <dbReference type="Google" id="ProtNLM"/>
    </source>
</evidence>
<dbReference type="PANTHER" id="PTHR36439">
    <property type="entry name" value="BLL4334 PROTEIN"/>
    <property type="match status" value="1"/>
</dbReference>
<dbReference type="Pfam" id="PF08002">
    <property type="entry name" value="DUF1697"/>
    <property type="match status" value="1"/>
</dbReference>
<protein>
    <recommendedName>
        <fullName evidence="3">DUF1697 domain-containing protein</fullName>
    </recommendedName>
</protein>
<accession>A0A917HUA3</accession>
<comment type="caution">
    <text evidence="1">The sequence shown here is derived from an EMBL/GenBank/DDBJ whole genome shotgun (WGS) entry which is preliminary data.</text>
</comment>
<gene>
    <name evidence="1" type="ORF">GCM10011416_02290</name>
</gene>
<dbReference type="AlphaFoldDB" id="A0A917HUA3"/>
<organism evidence="1 2">
    <name type="scientific">Polaribacter pacificus</name>
    <dbReference type="NCBI Taxonomy" id="1775173"/>
    <lineage>
        <taxon>Bacteria</taxon>
        <taxon>Pseudomonadati</taxon>
        <taxon>Bacteroidota</taxon>
        <taxon>Flavobacteriia</taxon>
        <taxon>Flavobacteriales</taxon>
        <taxon>Flavobacteriaceae</taxon>
    </lineage>
</organism>
<keyword evidence="2" id="KW-1185">Reference proteome</keyword>
<dbReference type="SUPFAM" id="SSF160379">
    <property type="entry name" value="SP0830-like"/>
    <property type="match status" value="1"/>
</dbReference>
<dbReference type="PANTHER" id="PTHR36439:SF1">
    <property type="entry name" value="DUF1697 DOMAIN-CONTAINING PROTEIN"/>
    <property type="match status" value="1"/>
</dbReference>
<dbReference type="RefSeq" id="WP_188597438.1">
    <property type="nucleotide sequence ID" value="NZ_BMJW01000001.1"/>
</dbReference>
<evidence type="ECO:0000313" key="1">
    <source>
        <dbReference type="EMBL" id="GGG89415.1"/>
    </source>
</evidence>
<proteinExistence type="predicted"/>
<dbReference type="PIRSF" id="PIRSF008502">
    <property type="entry name" value="UCP008502"/>
    <property type="match status" value="1"/>
</dbReference>
<reference evidence="1" key="2">
    <citation type="submission" date="2020-09" db="EMBL/GenBank/DDBJ databases">
        <authorList>
            <person name="Sun Q."/>
            <person name="Zhou Y."/>
        </authorList>
    </citation>
    <scope>NUCLEOTIDE SEQUENCE</scope>
    <source>
        <strain evidence="1">CGMCC 1.15763</strain>
    </source>
</reference>
<dbReference type="Proteomes" id="UP000633278">
    <property type="component" value="Unassembled WGS sequence"/>
</dbReference>
<name>A0A917HUA3_9FLAO</name>